<keyword evidence="5" id="KW-0963">Cytoplasm</keyword>
<dbReference type="InterPro" id="IPR050536">
    <property type="entry name" value="DtxR_MntR_Metal-Reg"/>
</dbReference>
<evidence type="ECO:0000256" key="5">
    <source>
        <dbReference type="ARBA" id="ARBA00022490"/>
    </source>
</evidence>
<reference evidence="15 16" key="1">
    <citation type="submission" date="2012-05" db="EMBL/GenBank/DDBJ databases">
        <title>Genome sequence of Nitritalea halalkaliphila LW7.</title>
        <authorList>
            <person name="Jangir P.K."/>
            <person name="Singh A."/>
            <person name="Shivaji S."/>
            <person name="Sharma R."/>
        </authorList>
    </citation>
    <scope>NUCLEOTIDE SEQUENCE [LARGE SCALE GENOMIC DNA]</scope>
    <source>
        <strain evidence="15 16">LW7</strain>
    </source>
</reference>
<gene>
    <name evidence="15" type="ORF">A3SI_12054</name>
</gene>
<dbReference type="InterPro" id="IPR022687">
    <property type="entry name" value="HTH_DTXR"/>
</dbReference>
<comment type="subunit">
    <text evidence="3">Homodimer.</text>
</comment>
<evidence type="ECO:0000313" key="16">
    <source>
        <dbReference type="Proteomes" id="UP000005551"/>
    </source>
</evidence>
<dbReference type="InterPro" id="IPR036421">
    <property type="entry name" value="Fe_dep_repressor_sf"/>
</dbReference>
<evidence type="ECO:0000256" key="8">
    <source>
        <dbReference type="ARBA" id="ARBA00023125"/>
    </source>
</evidence>
<dbReference type="SUPFAM" id="SSF46785">
    <property type="entry name" value="Winged helix' DNA-binding domain"/>
    <property type="match status" value="1"/>
</dbReference>
<accession>I5C1Z6</accession>
<sequence length="219" mass="24391">MELTAAEENYLKVIYKLSDGGKTSISTNDLAAAMSMKPASASDMIKRLAEKKLLDYRKYYGAELSELGKKQAIEVIRRNKLWMVFLADRLKFSWDEIDQVADELEHTRSGLLLSRLEEFLGYPKVDPHGEPIPDVSGAIQTRPRIPLLALPIGQSAQIVSVKDSSPAFLKYLDKIGAYIGAQVKLLDKVEFDGSIELLVDQKRTVFMSSSIAANLLVMP</sequence>
<dbReference type="Proteomes" id="UP000005551">
    <property type="component" value="Unassembled WGS sequence"/>
</dbReference>
<dbReference type="GO" id="GO:0003700">
    <property type="term" value="F:DNA-binding transcription factor activity"/>
    <property type="evidence" value="ECO:0007669"/>
    <property type="project" value="InterPro"/>
</dbReference>
<dbReference type="GO" id="GO:0003677">
    <property type="term" value="F:DNA binding"/>
    <property type="evidence" value="ECO:0007669"/>
    <property type="project" value="UniProtKB-KW"/>
</dbReference>
<protein>
    <recommendedName>
        <fullName evidence="4">Transcriptional regulator MntR</fullName>
    </recommendedName>
    <alternativeName>
        <fullName evidence="13">Manganese transport regulator</fullName>
    </alternativeName>
</protein>
<keyword evidence="8" id="KW-0238">DNA-binding</keyword>
<dbReference type="RefSeq" id="WP_009055507.1">
    <property type="nucleotide sequence ID" value="NZ_AJYA01000025.1"/>
</dbReference>
<evidence type="ECO:0000256" key="11">
    <source>
        <dbReference type="ARBA" id="ARBA00023211"/>
    </source>
</evidence>
<evidence type="ECO:0000256" key="4">
    <source>
        <dbReference type="ARBA" id="ARBA00022386"/>
    </source>
</evidence>
<dbReference type="PATRIC" id="fig|1189621.3.peg.2508"/>
<keyword evidence="9" id="KW-0010">Activator</keyword>
<evidence type="ECO:0000256" key="10">
    <source>
        <dbReference type="ARBA" id="ARBA00023163"/>
    </source>
</evidence>
<dbReference type="Pfam" id="PF01325">
    <property type="entry name" value="Fe_dep_repress"/>
    <property type="match status" value="1"/>
</dbReference>
<dbReference type="GO" id="GO:0005737">
    <property type="term" value="C:cytoplasm"/>
    <property type="evidence" value="ECO:0007669"/>
    <property type="project" value="UniProtKB-SubCell"/>
</dbReference>
<keyword evidence="16" id="KW-1185">Reference proteome</keyword>
<dbReference type="InterPro" id="IPR022689">
    <property type="entry name" value="Iron_dep_repressor"/>
</dbReference>
<dbReference type="PANTHER" id="PTHR33238:SF11">
    <property type="entry name" value="TRANSCRIPTIONAL REGULATOR MNTR"/>
    <property type="match status" value="1"/>
</dbReference>
<dbReference type="PANTHER" id="PTHR33238">
    <property type="entry name" value="IRON (METAL) DEPENDENT REPRESSOR, DTXR FAMILY"/>
    <property type="match status" value="1"/>
</dbReference>
<dbReference type="Gene3D" id="2.30.30.90">
    <property type="match status" value="1"/>
</dbReference>
<dbReference type="GO" id="GO:0046914">
    <property type="term" value="F:transition metal ion binding"/>
    <property type="evidence" value="ECO:0007669"/>
    <property type="project" value="InterPro"/>
</dbReference>
<evidence type="ECO:0000256" key="12">
    <source>
        <dbReference type="ARBA" id="ARBA00025185"/>
    </source>
</evidence>
<dbReference type="InterPro" id="IPR036390">
    <property type="entry name" value="WH_DNA-bd_sf"/>
</dbReference>
<comment type="function">
    <text evidence="12">In the presence of manganese, represses expression of mntH and mntS. Up-regulates expression of mntP.</text>
</comment>
<dbReference type="Gene3D" id="1.10.10.10">
    <property type="entry name" value="Winged helix-like DNA-binding domain superfamily/Winged helix DNA-binding domain"/>
    <property type="match status" value="1"/>
</dbReference>
<keyword evidence="11" id="KW-0464">Manganese</keyword>
<evidence type="ECO:0000256" key="1">
    <source>
        <dbReference type="ARBA" id="ARBA00004496"/>
    </source>
</evidence>
<dbReference type="AlphaFoldDB" id="I5C1Z6"/>
<keyword evidence="6" id="KW-0678">Repressor</keyword>
<keyword evidence="7" id="KW-0805">Transcription regulation</keyword>
<name>I5C1Z6_9BACT</name>
<proteinExistence type="inferred from homology"/>
<evidence type="ECO:0000256" key="7">
    <source>
        <dbReference type="ARBA" id="ARBA00023015"/>
    </source>
</evidence>
<evidence type="ECO:0000256" key="13">
    <source>
        <dbReference type="ARBA" id="ARBA00032593"/>
    </source>
</evidence>
<dbReference type="SMART" id="SM00899">
    <property type="entry name" value="FeoA"/>
    <property type="match status" value="1"/>
</dbReference>
<comment type="subcellular location">
    <subcellularLocation>
        <location evidence="1">Cytoplasm</location>
    </subcellularLocation>
</comment>
<keyword evidence="10" id="KW-0804">Transcription</keyword>
<feature type="domain" description="HTH dtxR-type" evidence="14">
    <location>
        <begin position="3"/>
        <end position="65"/>
    </location>
</feature>
<evidence type="ECO:0000256" key="3">
    <source>
        <dbReference type="ARBA" id="ARBA00011738"/>
    </source>
</evidence>
<evidence type="ECO:0000313" key="15">
    <source>
        <dbReference type="EMBL" id="EIM75848.1"/>
    </source>
</evidence>
<evidence type="ECO:0000259" key="14">
    <source>
        <dbReference type="PROSITE" id="PS50944"/>
    </source>
</evidence>
<dbReference type="EMBL" id="AJYA01000025">
    <property type="protein sequence ID" value="EIM75848.1"/>
    <property type="molecule type" value="Genomic_DNA"/>
</dbReference>
<evidence type="ECO:0000256" key="2">
    <source>
        <dbReference type="ARBA" id="ARBA00007871"/>
    </source>
</evidence>
<dbReference type="InterPro" id="IPR007167">
    <property type="entry name" value="Fe-transptr_FeoA-like"/>
</dbReference>
<dbReference type="STRING" id="1189621.A3SI_12054"/>
<organism evidence="15 16">
    <name type="scientific">Nitritalea halalkaliphila LW7</name>
    <dbReference type="NCBI Taxonomy" id="1189621"/>
    <lineage>
        <taxon>Bacteria</taxon>
        <taxon>Pseudomonadati</taxon>
        <taxon>Bacteroidota</taxon>
        <taxon>Cytophagia</taxon>
        <taxon>Cytophagales</taxon>
        <taxon>Cyclobacteriaceae</taxon>
        <taxon>Nitritalea</taxon>
    </lineage>
</organism>
<dbReference type="InterPro" id="IPR001367">
    <property type="entry name" value="Fe_dep_repressor"/>
</dbReference>
<dbReference type="InterPro" id="IPR038157">
    <property type="entry name" value="FeoA_core_dom"/>
</dbReference>
<dbReference type="GO" id="GO:0046983">
    <property type="term" value="F:protein dimerization activity"/>
    <property type="evidence" value="ECO:0007669"/>
    <property type="project" value="InterPro"/>
</dbReference>
<evidence type="ECO:0000256" key="9">
    <source>
        <dbReference type="ARBA" id="ARBA00023159"/>
    </source>
</evidence>
<dbReference type="SUPFAM" id="SSF47979">
    <property type="entry name" value="Iron-dependent repressor protein, dimerization domain"/>
    <property type="match status" value="1"/>
</dbReference>
<evidence type="ECO:0000256" key="6">
    <source>
        <dbReference type="ARBA" id="ARBA00022491"/>
    </source>
</evidence>
<dbReference type="PROSITE" id="PS50944">
    <property type="entry name" value="HTH_DTXR"/>
    <property type="match status" value="1"/>
</dbReference>
<comment type="caution">
    <text evidence="15">The sequence shown here is derived from an EMBL/GenBank/DDBJ whole genome shotgun (WGS) entry which is preliminary data.</text>
</comment>
<dbReference type="Pfam" id="PF02742">
    <property type="entry name" value="Fe_dep_repr_C"/>
    <property type="match status" value="1"/>
</dbReference>
<comment type="similarity">
    <text evidence="2">Belongs to the DtxR/MntR family.</text>
</comment>
<dbReference type="OrthoDB" id="9791355at2"/>
<dbReference type="Pfam" id="PF04023">
    <property type="entry name" value="FeoA"/>
    <property type="match status" value="1"/>
</dbReference>
<dbReference type="InterPro" id="IPR036388">
    <property type="entry name" value="WH-like_DNA-bd_sf"/>
</dbReference>
<dbReference type="SMART" id="SM00529">
    <property type="entry name" value="HTH_DTXR"/>
    <property type="match status" value="1"/>
</dbReference>